<dbReference type="GO" id="GO:0006355">
    <property type="term" value="P:regulation of DNA-templated transcription"/>
    <property type="evidence" value="ECO:0007669"/>
    <property type="project" value="InterPro"/>
</dbReference>
<feature type="compositionally biased region" description="Low complexity" evidence="13">
    <location>
        <begin position="944"/>
        <end position="961"/>
    </location>
</feature>
<evidence type="ECO:0000259" key="14">
    <source>
        <dbReference type="PROSITE" id="PS50089"/>
    </source>
</evidence>
<dbReference type="SUPFAM" id="SSF50044">
    <property type="entry name" value="SH3-domain"/>
    <property type="match status" value="2"/>
</dbReference>
<dbReference type="PANTHER" id="PTHR23326">
    <property type="entry name" value="CCR4 NOT-RELATED"/>
    <property type="match status" value="1"/>
</dbReference>
<dbReference type="GO" id="GO:0005737">
    <property type="term" value="C:cytoplasm"/>
    <property type="evidence" value="ECO:0007669"/>
    <property type="project" value="UniProtKB-SubCell"/>
</dbReference>
<dbReference type="OrthoDB" id="293823at2759"/>
<dbReference type="EMBL" id="CAMXCT020004557">
    <property type="protein sequence ID" value="CAL1162920.1"/>
    <property type="molecule type" value="Genomic_DNA"/>
</dbReference>
<protein>
    <recommendedName>
        <fullName evidence="14">RING-type domain-containing protein</fullName>
    </recommendedName>
</protein>
<reference evidence="15" key="1">
    <citation type="submission" date="2022-10" db="EMBL/GenBank/DDBJ databases">
        <authorList>
            <person name="Chen Y."/>
            <person name="Dougan E. K."/>
            <person name="Chan C."/>
            <person name="Rhodes N."/>
            <person name="Thang M."/>
        </authorList>
    </citation>
    <scope>NUCLEOTIDE SEQUENCE</scope>
</reference>
<dbReference type="AlphaFoldDB" id="A0A9P1DG10"/>
<evidence type="ECO:0000313" key="15">
    <source>
        <dbReference type="EMBL" id="CAI4009545.1"/>
    </source>
</evidence>
<feature type="compositionally biased region" description="Basic and acidic residues" evidence="13">
    <location>
        <begin position="637"/>
        <end position="648"/>
    </location>
</feature>
<dbReference type="Pfam" id="PF04065">
    <property type="entry name" value="Not3"/>
    <property type="match status" value="1"/>
</dbReference>
<feature type="region of interest" description="Disordered" evidence="13">
    <location>
        <begin position="1131"/>
        <end position="1157"/>
    </location>
</feature>
<dbReference type="EMBL" id="CAMXCT030004557">
    <property type="protein sequence ID" value="CAL4796857.1"/>
    <property type="molecule type" value="Genomic_DNA"/>
</dbReference>
<comment type="caution">
    <text evidence="15">The sequence shown here is derived from an EMBL/GenBank/DDBJ whole genome shotgun (WGS) entry which is preliminary data.</text>
</comment>
<evidence type="ECO:0000256" key="12">
    <source>
        <dbReference type="PROSITE-ProRule" id="PRU00175"/>
    </source>
</evidence>
<dbReference type="PROSITE" id="PS50089">
    <property type="entry name" value="ZF_RING_2"/>
    <property type="match status" value="1"/>
</dbReference>
<dbReference type="InterPro" id="IPR013083">
    <property type="entry name" value="Znf_RING/FYVE/PHD"/>
</dbReference>
<dbReference type="InterPro" id="IPR007207">
    <property type="entry name" value="Not_N"/>
</dbReference>
<evidence type="ECO:0000256" key="8">
    <source>
        <dbReference type="ARBA" id="ARBA00022833"/>
    </source>
</evidence>
<keyword evidence="10" id="KW-0804">Transcription</keyword>
<dbReference type="InterPro" id="IPR040168">
    <property type="entry name" value="Not2/3/5"/>
</dbReference>
<comment type="similarity">
    <text evidence="3">Belongs to the CNOT2/3/5 family.</text>
</comment>
<evidence type="ECO:0000256" key="4">
    <source>
        <dbReference type="ARBA" id="ARBA00022490"/>
    </source>
</evidence>
<feature type="compositionally biased region" description="Low complexity" evidence="13">
    <location>
        <begin position="1134"/>
        <end position="1145"/>
    </location>
</feature>
<dbReference type="InterPro" id="IPR001841">
    <property type="entry name" value="Znf_RING"/>
</dbReference>
<dbReference type="GO" id="GO:0005634">
    <property type="term" value="C:nucleus"/>
    <property type="evidence" value="ECO:0007669"/>
    <property type="project" value="UniProtKB-SubCell"/>
</dbReference>
<dbReference type="InterPro" id="IPR036028">
    <property type="entry name" value="SH3-like_dom_sf"/>
</dbReference>
<organism evidence="15">
    <name type="scientific">Cladocopium goreaui</name>
    <dbReference type="NCBI Taxonomy" id="2562237"/>
    <lineage>
        <taxon>Eukaryota</taxon>
        <taxon>Sar</taxon>
        <taxon>Alveolata</taxon>
        <taxon>Dinophyceae</taxon>
        <taxon>Suessiales</taxon>
        <taxon>Symbiodiniaceae</taxon>
        <taxon>Cladocopium</taxon>
    </lineage>
</organism>
<dbReference type="Gene3D" id="2.30.30.40">
    <property type="entry name" value="SH3 Domains"/>
    <property type="match status" value="2"/>
</dbReference>
<keyword evidence="6" id="KW-0479">Metal-binding</keyword>
<dbReference type="EMBL" id="CAMXCT010004557">
    <property type="protein sequence ID" value="CAI4009545.1"/>
    <property type="molecule type" value="Genomic_DNA"/>
</dbReference>
<dbReference type="Proteomes" id="UP001152797">
    <property type="component" value="Unassembled WGS sequence"/>
</dbReference>
<feature type="compositionally biased region" description="Pro residues" evidence="13">
    <location>
        <begin position="1091"/>
        <end position="1104"/>
    </location>
</feature>
<sequence>MPKTSPCGSQAYNFVVTNPIGLLDYDTFGQLATQISFTLDHTRMVWERMWEFLGRANEVAPEVAPEGLRKNEFAHVMSFACSLRDLTSLRIRLQLRYGSLSTSFDQNRKYLDPDSWNELLASVGASNEEAKNFFRVMMANSQRRSPKISRRLFLLVLRNAEGFVAARGLLKNLKLSNEATAWRALMEHARRTAKHKGIHQDNSRSITATELQQLLSPQCNALQCEALLRMALAKQQRERSSGALRLEEVLLVAVAGLGQRADELRKELGRDYDGEDVSTSFATLLRQPGAVSAGAAGAGASALERLRRSMTVSVAEAARKLQRGEPHQGATTLLGIVGKRPPSHVRSYQSSDTEDPSISSRSPSRGSRISRHSSPRPETAGECRTGFAGVCAALAAVMAAAAARKLQKDIEVVLKKGHEGTEEFAELWEQMANASSGPQKERLGEELKKCINKLQRLRSQMRDWLGSNAVPSNLKDKLEDGRKLIENDMSRFKDFEREFKTKAFSGAGLAKMDELDLEEAEKLKYQDWLGHTIQALKDQLDQFEADTQLLSSKKNQSSDDKARLPKLQKAQETSRWHIKKLEQLLRAVNNDAVEISDLAMVKESIELLVENGEESELYHDELLYDSFDLTEYEEKAMPKGMEVDRPEESASSAGDSKKAKEKEKKGKKSSWVSAEKKTPPPPKPPVISKVIEEEIKMSKMLDPEEVKVQEDQLLTEREEFICKICQIHVVGCRPKLTTCSHLFCGDCIAQWFNQHPDTQTWAQRAKAAGPDRCVPCPVCKKSLNENIDLAPLNVGSPSGPRGENVLLWRMLSGLRIICANNPKIRKGDPWTAWAGLGSGAEGAEGDGKCDWQGEYGTYQKHIEVCKNADADYPPEVVSKTPEKATPQLAAQVAPQAPPAKQVTAKHVPAPSLGSFQKMIKPFKPTPGPNPDTAYVPLRKQSPTQAPKMPVAPKAAAAAAAPSPAPAAPAAPPSVPPQPRRYEERRESQPQIPQPAPQVAPAPAVAPVQAPRREEAAYAAPQAAYTGSYTGYAVGNFEATGPTMVPVRHGDVIEVLETHHTGWSYAKNLTNNSIPPGWVPSWIVDASRANPAPQPASPETPPVMPAQPAAVTPPRAEPVNKTVILQTRDREQDLRPAAAPTRAPPTLVTPSRDFVSGSDSQMSLSTLDQVEIVERHQSGWTFGRKMLNGASVSEGWFPDWACTLAIWGIQP</sequence>
<feature type="compositionally biased region" description="Pro residues" evidence="13">
    <location>
        <begin position="962"/>
        <end position="978"/>
    </location>
</feature>
<keyword evidence="9" id="KW-0805">Transcription regulation</keyword>
<evidence type="ECO:0000313" key="17">
    <source>
        <dbReference type="Proteomes" id="UP001152797"/>
    </source>
</evidence>
<evidence type="ECO:0000256" key="2">
    <source>
        <dbReference type="ARBA" id="ARBA00004496"/>
    </source>
</evidence>
<dbReference type="PROSITE" id="PS00518">
    <property type="entry name" value="ZF_RING_1"/>
    <property type="match status" value="1"/>
</dbReference>
<dbReference type="SUPFAM" id="SSF57850">
    <property type="entry name" value="RING/U-box"/>
    <property type="match status" value="1"/>
</dbReference>
<feature type="region of interest" description="Disordered" evidence="13">
    <location>
        <begin position="637"/>
        <end position="686"/>
    </location>
</feature>
<dbReference type="GO" id="GO:0030015">
    <property type="term" value="C:CCR4-NOT core complex"/>
    <property type="evidence" value="ECO:0007669"/>
    <property type="project" value="InterPro"/>
</dbReference>
<evidence type="ECO:0000256" key="5">
    <source>
        <dbReference type="ARBA" id="ARBA00022491"/>
    </source>
</evidence>
<evidence type="ECO:0000256" key="7">
    <source>
        <dbReference type="ARBA" id="ARBA00022771"/>
    </source>
</evidence>
<keyword evidence="7 12" id="KW-0863">Zinc-finger</keyword>
<accession>A0A9P1DG10</accession>
<feature type="domain" description="RING-type" evidence="14">
    <location>
        <begin position="722"/>
        <end position="780"/>
    </location>
</feature>
<evidence type="ECO:0000256" key="13">
    <source>
        <dbReference type="SAM" id="MobiDB-lite"/>
    </source>
</evidence>
<keyword evidence="17" id="KW-1185">Reference proteome</keyword>
<evidence type="ECO:0000256" key="3">
    <source>
        <dbReference type="ARBA" id="ARBA00007682"/>
    </source>
</evidence>
<feature type="region of interest" description="Disordered" evidence="13">
    <location>
        <begin position="942"/>
        <end position="1009"/>
    </location>
</feature>
<name>A0A9P1DG10_9DINO</name>
<evidence type="ECO:0000256" key="10">
    <source>
        <dbReference type="ARBA" id="ARBA00023163"/>
    </source>
</evidence>
<dbReference type="Gene3D" id="3.30.40.10">
    <property type="entry name" value="Zinc/RING finger domain, C3HC4 (zinc finger)"/>
    <property type="match status" value="1"/>
</dbReference>
<dbReference type="InterPro" id="IPR017907">
    <property type="entry name" value="Znf_RING_CS"/>
</dbReference>
<evidence type="ECO:0000313" key="16">
    <source>
        <dbReference type="EMBL" id="CAL1162920.1"/>
    </source>
</evidence>
<comment type="subcellular location">
    <subcellularLocation>
        <location evidence="2">Cytoplasm</location>
    </subcellularLocation>
    <subcellularLocation>
        <location evidence="1">Nucleus</location>
    </subcellularLocation>
</comment>
<dbReference type="GO" id="GO:0008270">
    <property type="term" value="F:zinc ion binding"/>
    <property type="evidence" value="ECO:0007669"/>
    <property type="project" value="UniProtKB-KW"/>
</dbReference>
<evidence type="ECO:0000256" key="6">
    <source>
        <dbReference type="ARBA" id="ARBA00022723"/>
    </source>
</evidence>
<reference evidence="16" key="2">
    <citation type="submission" date="2024-04" db="EMBL/GenBank/DDBJ databases">
        <authorList>
            <person name="Chen Y."/>
            <person name="Shah S."/>
            <person name="Dougan E. K."/>
            <person name="Thang M."/>
            <person name="Chan C."/>
        </authorList>
    </citation>
    <scope>NUCLEOTIDE SEQUENCE [LARGE SCALE GENOMIC DNA]</scope>
</reference>
<gene>
    <name evidence="15" type="ORF">C1SCF055_LOCUS34897</name>
</gene>
<dbReference type="SMART" id="SM00184">
    <property type="entry name" value="RING"/>
    <property type="match status" value="1"/>
</dbReference>
<feature type="compositionally biased region" description="Low complexity" evidence="13">
    <location>
        <begin position="356"/>
        <end position="367"/>
    </location>
</feature>
<evidence type="ECO:0000256" key="9">
    <source>
        <dbReference type="ARBA" id="ARBA00023015"/>
    </source>
</evidence>
<keyword evidence="8" id="KW-0862">Zinc</keyword>
<feature type="region of interest" description="Disordered" evidence="13">
    <location>
        <begin position="1088"/>
        <end position="1113"/>
    </location>
</feature>
<feature type="compositionally biased region" description="Low complexity" evidence="13">
    <location>
        <begin position="1000"/>
        <end position="1009"/>
    </location>
</feature>
<feature type="region of interest" description="Disordered" evidence="13">
    <location>
        <begin position="320"/>
        <end position="382"/>
    </location>
</feature>
<proteinExistence type="inferred from homology"/>
<evidence type="ECO:0000256" key="1">
    <source>
        <dbReference type="ARBA" id="ARBA00004123"/>
    </source>
</evidence>
<keyword evidence="4" id="KW-0963">Cytoplasm</keyword>
<keyword evidence="11" id="KW-0539">Nucleus</keyword>
<keyword evidence="5" id="KW-0678">Repressor</keyword>
<feature type="compositionally biased region" description="Basic and acidic residues" evidence="13">
    <location>
        <begin position="655"/>
        <end position="664"/>
    </location>
</feature>
<evidence type="ECO:0000256" key="11">
    <source>
        <dbReference type="ARBA" id="ARBA00023242"/>
    </source>
</evidence>